<dbReference type="PANTHER" id="PTHR10994:SF193">
    <property type="entry name" value="RETICULON-LIKE PROTEIN"/>
    <property type="match status" value="1"/>
</dbReference>
<protein>
    <recommendedName>
        <fullName evidence="6">Reticulon-like protein</fullName>
    </recommendedName>
</protein>
<evidence type="ECO:0000256" key="6">
    <source>
        <dbReference type="RuleBase" id="RU363132"/>
    </source>
</evidence>
<evidence type="ECO:0000256" key="2">
    <source>
        <dbReference type="ARBA" id="ARBA00022692"/>
    </source>
</evidence>
<dbReference type="GO" id="GO:0009617">
    <property type="term" value="P:response to bacterium"/>
    <property type="evidence" value="ECO:0007669"/>
    <property type="project" value="InterPro"/>
</dbReference>
<dbReference type="InterPro" id="IPR045064">
    <property type="entry name" value="Reticulon-like"/>
</dbReference>
<keyword evidence="5 6" id="KW-0472">Membrane</keyword>
<dbReference type="PANTHER" id="PTHR10994">
    <property type="entry name" value="RETICULON"/>
    <property type="match status" value="1"/>
</dbReference>
<feature type="domain" description="Reticulon" evidence="8">
    <location>
        <begin position="13"/>
        <end position="197"/>
    </location>
</feature>
<gene>
    <name evidence="9" type="ORF">LtaPh_3025551</name>
</gene>
<keyword evidence="3 6" id="KW-0256">Endoplasmic reticulum</keyword>
<keyword evidence="7" id="KW-0175">Coiled coil</keyword>
<evidence type="ECO:0000256" key="4">
    <source>
        <dbReference type="ARBA" id="ARBA00022989"/>
    </source>
</evidence>
<keyword evidence="4 6" id="KW-1133">Transmembrane helix</keyword>
<comment type="caution">
    <text evidence="9">The sequence shown here is derived from an EMBL/GenBank/DDBJ whole genome shotgun (WGS) entry which is preliminary data.</text>
</comment>
<evidence type="ECO:0000259" key="8">
    <source>
        <dbReference type="PROSITE" id="PS50845"/>
    </source>
</evidence>
<evidence type="ECO:0000256" key="7">
    <source>
        <dbReference type="SAM" id="Coils"/>
    </source>
</evidence>
<dbReference type="VEuPathDB" id="TriTrypDB:LtaPh_3025551"/>
<sequence>MSAIAKEFKGLTAKDVVAWHRPVASGIIFSLFFITWSIFVFAEYTLTTFVSRIVSLFLIAGAAAAVTKRTMVASPEDVTASMDRVYESLRPCVTKLVDCTISLLTWRDYAATAKFFVATLVMAVLGNWMSDTTLALVTLIVAFTAPVAYEKKQKEIEHVLQQVRVYTDKYLGMIKMQAESKKQSVEQQLQDMERKAQ</sequence>
<accession>A0A640KMP3</accession>
<feature type="transmembrane region" description="Helical" evidence="6">
    <location>
        <begin position="132"/>
        <end position="149"/>
    </location>
</feature>
<evidence type="ECO:0000256" key="5">
    <source>
        <dbReference type="ARBA" id="ARBA00023136"/>
    </source>
</evidence>
<dbReference type="AlphaFoldDB" id="A0A640KMP3"/>
<keyword evidence="10" id="KW-1185">Reference proteome</keyword>
<dbReference type="Proteomes" id="UP000419144">
    <property type="component" value="Unassembled WGS sequence"/>
</dbReference>
<evidence type="ECO:0000313" key="9">
    <source>
        <dbReference type="EMBL" id="GET90863.1"/>
    </source>
</evidence>
<feature type="transmembrane region" description="Helical" evidence="6">
    <location>
        <begin position="21"/>
        <end position="42"/>
    </location>
</feature>
<dbReference type="InterPro" id="IPR003388">
    <property type="entry name" value="Reticulon"/>
</dbReference>
<dbReference type="PROSITE" id="PS50845">
    <property type="entry name" value="RETICULON"/>
    <property type="match status" value="1"/>
</dbReference>
<name>A0A640KMP3_LEITA</name>
<evidence type="ECO:0000313" key="10">
    <source>
        <dbReference type="Proteomes" id="UP000419144"/>
    </source>
</evidence>
<dbReference type="EMBL" id="BLBS01000043">
    <property type="protein sequence ID" value="GET90863.1"/>
    <property type="molecule type" value="Genomic_DNA"/>
</dbReference>
<dbReference type="GO" id="GO:0005789">
    <property type="term" value="C:endoplasmic reticulum membrane"/>
    <property type="evidence" value="ECO:0007669"/>
    <property type="project" value="UniProtKB-SubCell"/>
</dbReference>
<dbReference type="OrthoDB" id="567788at2759"/>
<reference evidence="9" key="1">
    <citation type="submission" date="2019-11" db="EMBL/GenBank/DDBJ databases">
        <title>Leishmania tarentolae CDS.</title>
        <authorList>
            <person name="Goto Y."/>
            <person name="Yamagishi J."/>
        </authorList>
    </citation>
    <scope>NUCLEOTIDE SEQUENCE [LARGE SCALE GENOMIC DNA]</scope>
    <source>
        <strain evidence="9">Parrot Tar II</strain>
    </source>
</reference>
<feature type="coiled-coil region" evidence="7">
    <location>
        <begin position="149"/>
        <end position="195"/>
    </location>
</feature>
<evidence type="ECO:0000256" key="3">
    <source>
        <dbReference type="ARBA" id="ARBA00022824"/>
    </source>
</evidence>
<organism evidence="9 10">
    <name type="scientific">Leishmania tarentolae</name>
    <name type="common">Sauroleishmania tarentolae</name>
    <dbReference type="NCBI Taxonomy" id="5689"/>
    <lineage>
        <taxon>Eukaryota</taxon>
        <taxon>Discoba</taxon>
        <taxon>Euglenozoa</taxon>
        <taxon>Kinetoplastea</taxon>
        <taxon>Metakinetoplastina</taxon>
        <taxon>Trypanosomatida</taxon>
        <taxon>Trypanosomatidae</taxon>
        <taxon>Leishmaniinae</taxon>
        <taxon>Leishmania</taxon>
        <taxon>lizard Leishmania</taxon>
    </lineage>
</organism>
<dbReference type="Pfam" id="PF02453">
    <property type="entry name" value="Reticulon"/>
    <property type="match status" value="1"/>
</dbReference>
<keyword evidence="2 6" id="KW-0812">Transmembrane</keyword>
<proteinExistence type="predicted"/>
<comment type="subcellular location">
    <subcellularLocation>
        <location evidence="1 6">Endoplasmic reticulum membrane</location>
        <topology evidence="1 6">Multi-pass membrane protein</topology>
    </subcellularLocation>
</comment>
<feature type="transmembrane region" description="Helical" evidence="6">
    <location>
        <begin position="48"/>
        <end position="66"/>
    </location>
</feature>
<evidence type="ECO:0000256" key="1">
    <source>
        <dbReference type="ARBA" id="ARBA00004477"/>
    </source>
</evidence>